<feature type="region of interest" description="Disordered" evidence="1">
    <location>
        <begin position="321"/>
        <end position="375"/>
    </location>
</feature>
<proteinExistence type="predicted"/>
<dbReference type="Gene3D" id="2.170.300.10">
    <property type="entry name" value="Tie2 ligand-binding domain superfamily"/>
    <property type="match status" value="1"/>
</dbReference>
<gene>
    <name evidence="5" type="ORF">BaRGS_00026974</name>
</gene>
<keyword evidence="2" id="KW-1133">Transmembrane helix</keyword>
<evidence type="ECO:0000256" key="2">
    <source>
        <dbReference type="SAM" id="Phobius"/>
    </source>
</evidence>
<feature type="transmembrane region" description="Helical" evidence="2">
    <location>
        <begin position="205"/>
        <end position="232"/>
    </location>
</feature>
<dbReference type="PANTHER" id="PTHR24035">
    <property type="entry name" value="MULTIPLE EPIDERMAL GROWTH FACTOR-LIKE DOMAINS PROTEIN"/>
    <property type="match status" value="1"/>
</dbReference>
<dbReference type="PANTHER" id="PTHR24035:SF109">
    <property type="entry name" value="PROTEIN DRAPER"/>
    <property type="match status" value="1"/>
</dbReference>
<dbReference type="Proteomes" id="UP001519460">
    <property type="component" value="Unassembled WGS sequence"/>
</dbReference>
<dbReference type="EMBL" id="JACVVK020000256">
    <property type="protein sequence ID" value="KAK7481827.1"/>
    <property type="molecule type" value="Genomic_DNA"/>
</dbReference>
<accession>A0ABD0K447</accession>
<dbReference type="InterPro" id="IPR002049">
    <property type="entry name" value="LE_dom"/>
</dbReference>
<keyword evidence="6" id="KW-1185">Reference proteome</keyword>
<feature type="chain" id="PRO_5044771373" description="Laminin EGF-like domain-containing protein" evidence="3">
    <location>
        <begin position="20"/>
        <end position="375"/>
    </location>
</feature>
<sequence>MVAAVTLVMNLIWLPGRQTTFKIDTGADVSVITKKTCYDNLTPKPVVQKSFAILRGPECTDGSYGANCSHPCGHCADGQLCDKIDGHCQTCAPGYVPQICRQACMQGFFGQDCKQECGNCIQGTVCDHVTGLCSGCGAGFDGALCKACRPGLWGWTNCSLPCGNCAGDGSCDKVSGNCTHGCRDSWTSGTCLQKAAEKNGNNSNLVGAIVGAVVGTGVFLGVAILLAAVLVIRSRRSNGTTKPDEQEFHRSAKTSQETVIDGTEVGGASNVNTEDPYDELENYENTRDERAPYTRLEPGASATPSQDTQYEKLATQYHNTEDVKPYEALSLPSGKKGKQAVQSNPTANRHSAEYVNSSGNTGKHVYSNTSFPHRK</sequence>
<keyword evidence="2" id="KW-0812">Transmembrane</keyword>
<protein>
    <recommendedName>
        <fullName evidence="4">Laminin EGF-like domain-containing protein</fullName>
    </recommendedName>
</protein>
<name>A0ABD0K447_9CAEN</name>
<dbReference type="PROSITE" id="PS01248">
    <property type="entry name" value="EGF_LAM_1"/>
    <property type="match status" value="1"/>
</dbReference>
<evidence type="ECO:0000256" key="3">
    <source>
        <dbReference type="SAM" id="SignalP"/>
    </source>
</evidence>
<keyword evidence="3" id="KW-0732">Signal</keyword>
<feature type="compositionally biased region" description="Polar residues" evidence="1">
    <location>
        <begin position="340"/>
        <end position="375"/>
    </location>
</feature>
<feature type="region of interest" description="Disordered" evidence="1">
    <location>
        <begin position="238"/>
        <end position="308"/>
    </location>
</feature>
<evidence type="ECO:0000259" key="4">
    <source>
        <dbReference type="PROSITE" id="PS01248"/>
    </source>
</evidence>
<feature type="domain" description="Laminin EGF-like" evidence="4">
    <location>
        <begin position="133"/>
        <end position="165"/>
    </location>
</feature>
<reference evidence="5 6" key="1">
    <citation type="journal article" date="2023" name="Sci. Data">
        <title>Genome assembly of the Korean intertidal mud-creeper Batillaria attramentaria.</title>
        <authorList>
            <person name="Patra A.K."/>
            <person name="Ho P.T."/>
            <person name="Jun S."/>
            <person name="Lee S.J."/>
            <person name="Kim Y."/>
            <person name="Won Y.J."/>
        </authorList>
    </citation>
    <scope>NUCLEOTIDE SEQUENCE [LARGE SCALE GENOMIC DNA]</scope>
    <source>
        <strain evidence="5">Wonlab-2016</strain>
    </source>
</reference>
<evidence type="ECO:0000256" key="1">
    <source>
        <dbReference type="SAM" id="MobiDB-lite"/>
    </source>
</evidence>
<evidence type="ECO:0000313" key="6">
    <source>
        <dbReference type="Proteomes" id="UP001519460"/>
    </source>
</evidence>
<evidence type="ECO:0000313" key="5">
    <source>
        <dbReference type="EMBL" id="KAK7481827.1"/>
    </source>
</evidence>
<organism evidence="5 6">
    <name type="scientific">Batillaria attramentaria</name>
    <dbReference type="NCBI Taxonomy" id="370345"/>
    <lineage>
        <taxon>Eukaryota</taxon>
        <taxon>Metazoa</taxon>
        <taxon>Spiralia</taxon>
        <taxon>Lophotrochozoa</taxon>
        <taxon>Mollusca</taxon>
        <taxon>Gastropoda</taxon>
        <taxon>Caenogastropoda</taxon>
        <taxon>Sorbeoconcha</taxon>
        <taxon>Cerithioidea</taxon>
        <taxon>Batillariidae</taxon>
        <taxon>Batillaria</taxon>
    </lineage>
</organism>
<feature type="signal peptide" evidence="3">
    <location>
        <begin position="1"/>
        <end position="19"/>
    </location>
</feature>
<dbReference type="AlphaFoldDB" id="A0ABD0K447"/>
<dbReference type="InterPro" id="IPR052108">
    <property type="entry name" value="MEGF/SIB"/>
</dbReference>
<keyword evidence="2" id="KW-0472">Membrane</keyword>
<comment type="caution">
    <text evidence="5">The sequence shown here is derived from an EMBL/GenBank/DDBJ whole genome shotgun (WGS) entry which is preliminary data.</text>
</comment>